<accession>A0ABR9EFF3</accession>
<sequence>MDIMNQIPLLTYIKKNPVLFKFLNDRFLYYLFCFLFSSFFLYVVHSNDFSYMKKVEYAIHSALLMLKVVLSCMVIELYFRFKMTSSSFIKHYKIWQISVFFAISFACVDLICQFIFELSPLLFEIERKHALQGRYVANFANSALLAFFVSLLSINSVKLFNKRTQTEKSSVKNPSKTYIRIKNNGIDEKVELSCIEYIKVEENYCYLWTYIAGEKVRYTIRKTLAKVIDELASEHFIQIHRSYVVNTQFISKVEKSSGKLKVYVSSNERLPVSPRHMYKLNDCYPQSTDE</sequence>
<name>A0ABR9EFF3_9GAMM</name>
<dbReference type="Gene3D" id="2.40.50.1020">
    <property type="entry name" value="LytTr DNA-binding domain"/>
    <property type="match status" value="1"/>
</dbReference>
<evidence type="ECO:0000256" key="2">
    <source>
        <dbReference type="SAM" id="Phobius"/>
    </source>
</evidence>
<keyword evidence="2" id="KW-1133">Transmembrane helix</keyword>
<feature type="domain" description="HTH LytTR-type" evidence="3">
    <location>
        <begin position="179"/>
        <end position="286"/>
    </location>
</feature>
<dbReference type="Pfam" id="PF04397">
    <property type="entry name" value="LytTR"/>
    <property type="match status" value="1"/>
</dbReference>
<reference evidence="4 5" key="1">
    <citation type="submission" date="2015-03" db="EMBL/GenBank/DDBJ databases">
        <title>Genome sequence of Pseudoalteromonas aurantia.</title>
        <authorList>
            <person name="Xie B.-B."/>
            <person name="Rong J.-C."/>
            <person name="Qin Q.-L."/>
            <person name="Zhang Y.-Z."/>
        </authorList>
    </citation>
    <scope>NUCLEOTIDE SEQUENCE [LARGE SCALE GENOMIC DNA]</scope>
    <source>
        <strain evidence="4 5">208</strain>
    </source>
</reference>
<comment type="caution">
    <text evidence="4">The sequence shown here is derived from an EMBL/GenBank/DDBJ whole genome shotgun (WGS) entry which is preliminary data.</text>
</comment>
<dbReference type="InterPro" id="IPR046947">
    <property type="entry name" value="LytR-like"/>
</dbReference>
<evidence type="ECO:0000259" key="3">
    <source>
        <dbReference type="PROSITE" id="PS50930"/>
    </source>
</evidence>
<proteinExistence type="predicted"/>
<dbReference type="SMART" id="SM00850">
    <property type="entry name" value="LytTR"/>
    <property type="match status" value="1"/>
</dbReference>
<organism evidence="4 5">
    <name type="scientific">Pseudoalteromonas aurantia 208</name>
    <dbReference type="NCBI Taxonomy" id="1314867"/>
    <lineage>
        <taxon>Bacteria</taxon>
        <taxon>Pseudomonadati</taxon>
        <taxon>Pseudomonadota</taxon>
        <taxon>Gammaproteobacteria</taxon>
        <taxon>Alteromonadales</taxon>
        <taxon>Pseudoalteromonadaceae</taxon>
        <taxon>Pseudoalteromonas</taxon>
    </lineage>
</organism>
<keyword evidence="1" id="KW-0902">Two-component regulatory system</keyword>
<keyword evidence="2" id="KW-0812">Transmembrane</keyword>
<dbReference type="PANTHER" id="PTHR37299">
    <property type="entry name" value="TRANSCRIPTIONAL REGULATOR-RELATED"/>
    <property type="match status" value="1"/>
</dbReference>
<keyword evidence="2" id="KW-0472">Membrane</keyword>
<feature type="transmembrane region" description="Helical" evidence="2">
    <location>
        <begin position="99"/>
        <end position="116"/>
    </location>
</feature>
<gene>
    <name evidence="4" type="ORF">PAUR_a3992</name>
</gene>
<feature type="transmembrane region" description="Helical" evidence="2">
    <location>
        <begin position="136"/>
        <end position="154"/>
    </location>
</feature>
<dbReference type="Proteomes" id="UP000615755">
    <property type="component" value="Unassembled WGS sequence"/>
</dbReference>
<feature type="transmembrane region" description="Helical" evidence="2">
    <location>
        <begin position="57"/>
        <end position="79"/>
    </location>
</feature>
<protein>
    <recommendedName>
        <fullName evidence="3">HTH LytTR-type domain-containing protein</fullName>
    </recommendedName>
</protein>
<keyword evidence="5" id="KW-1185">Reference proteome</keyword>
<dbReference type="PANTHER" id="PTHR37299:SF1">
    <property type="entry name" value="STAGE 0 SPORULATION PROTEIN A HOMOLOG"/>
    <property type="match status" value="1"/>
</dbReference>
<evidence type="ECO:0000256" key="1">
    <source>
        <dbReference type="ARBA" id="ARBA00023012"/>
    </source>
</evidence>
<dbReference type="EMBL" id="AQGV01000013">
    <property type="protein sequence ID" value="MBE0369482.1"/>
    <property type="molecule type" value="Genomic_DNA"/>
</dbReference>
<evidence type="ECO:0000313" key="5">
    <source>
        <dbReference type="Proteomes" id="UP000615755"/>
    </source>
</evidence>
<dbReference type="InterPro" id="IPR007492">
    <property type="entry name" value="LytTR_DNA-bd_dom"/>
</dbReference>
<evidence type="ECO:0000313" key="4">
    <source>
        <dbReference type="EMBL" id="MBE0369482.1"/>
    </source>
</evidence>
<feature type="transmembrane region" description="Helical" evidence="2">
    <location>
        <begin position="27"/>
        <end position="45"/>
    </location>
</feature>
<dbReference type="PROSITE" id="PS50930">
    <property type="entry name" value="HTH_LYTTR"/>
    <property type="match status" value="1"/>
</dbReference>